<dbReference type="Proteomes" id="UP001317963">
    <property type="component" value="Chromosome"/>
</dbReference>
<dbReference type="HAMAP" id="MF_00226_B">
    <property type="entry name" value="CinA_B"/>
    <property type="match status" value="1"/>
</dbReference>
<dbReference type="SUPFAM" id="SSF142433">
    <property type="entry name" value="CinA-like"/>
    <property type="match status" value="1"/>
</dbReference>
<evidence type="ECO:0000313" key="4">
    <source>
        <dbReference type="Proteomes" id="UP001317963"/>
    </source>
</evidence>
<dbReference type="InterPro" id="IPR008136">
    <property type="entry name" value="CinA_C"/>
</dbReference>
<dbReference type="RefSeq" id="WP_279242817.1">
    <property type="nucleotide sequence ID" value="NZ_CP036501.1"/>
</dbReference>
<dbReference type="InterPro" id="IPR001453">
    <property type="entry name" value="MoaB/Mog_dom"/>
</dbReference>
<protein>
    <recommendedName>
        <fullName evidence="1">CinA-like protein</fullName>
    </recommendedName>
</protein>
<dbReference type="NCBIfam" id="TIGR00200">
    <property type="entry name" value="cinA_nterm"/>
    <property type="match status" value="1"/>
</dbReference>
<organism evidence="3 4">
    <name type="scientific">Candidatus Paraluminiphilus aquimaris</name>
    <dbReference type="NCBI Taxonomy" id="2518994"/>
    <lineage>
        <taxon>Bacteria</taxon>
        <taxon>Pseudomonadati</taxon>
        <taxon>Pseudomonadota</taxon>
        <taxon>Gammaproteobacteria</taxon>
        <taxon>Cellvibrionales</taxon>
        <taxon>Halieaceae</taxon>
        <taxon>Candidatus Paraluminiphilus</taxon>
    </lineage>
</organism>
<sequence>MSQHKKVALLLTGNELMSGDTVDSNSSRIAIALGERQIAISKKITVGDDQELLRESLRALCQDAGVVIINGGLGPTEDDLTADVVADVLGERLTDHPKAIKHLEEWCEKRGLELNASNLKQALLPESADIVDNPIGSAVGFAVEIGESLVITTPGVPVELTAMLPEIGQRVAQRVGSGTTYIRRLQTFGIGESTIQELVNERNQDWPEGVVLGFRSGLPQLELKLQVDDEALLEKRDQAEQLLLELIGDHVIGEDSDQLAMALQRVLVEKRMTLTTAESCTGGLIASLITKEAGSSQVFGAGFVTYANTAKQQVLHVSEDTINSHGAVSEGVVRAMLLGALTKANADIGIAVSGVAGPGGGSEDKPVGTVWLAWGTKDNNDAIRLQIPGSRERFQILVAAIGLDLMRRQLLELPPIPHYIKRFVYRSA</sequence>
<dbReference type="InterPro" id="IPR036425">
    <property type="entry name" value="MoaB/Mog-like_dom_sf"/>
</dbReference>
<accession>A0ABY6Q413</accession>
<feature type="domain" description="MoaB/Mog" evidence="2">
    <location>
        <begin position="8"/>
        <end position="174"/>
    </location>
</feature>
<dbReference type="Gene3D" id="3.40.980.10">
    <property type="entry name" value="MoaB/Mog-like domain"/>
    <property type="match status" value="1"/>
</dbReference>
<dbReference type="CDD" id="cd00885">
    <property type="entry name" value="cinA"/>
    <property type="match status" value="1"/>
</dbReference>
<dbReference type="EMBL" id="CP036501">
    <property type="protein sequence ID" value="UZP74012.1"/>
    <property type="molecule type" value="Genomic_DNA"/>
</dbReference>
<dbReference type="SMART" id="SM00852">
    <property type="entry name" value="MoCF_biosynth"/>
    <property type="match status" value="1"/>
</dbReference>
<evidence type="ECO:0000313" key="3">
    <source>
        <dbReference type="EMBL" id="UZP74012.1"/>
    </source>
</evidence>
<dbReference type="InterPro" id="IPR050101">
    <property type="entry name" value="CinA"/>
</dbReference>
<dbReference type="Pfam" id="PF02464">
    <property type="entry name" value="CinA"/>
    <property type="match status" value="1"/>
</dbReference>
<keyword evidence="4" id="KW-1185">Reference proteome</keyword>
<evidence type="ECO:0000256" key="1">
    <source>
        <dbReference type="HAMAP-Rule" id="MF_00226"/>
    </source>
</evidence>
<dbReference type="PANTHER" id="PTHR13939">
    <property type="entry name" value="NICOTINAMIDE-NUCLEOTIDE AMIDOHYDROLASE PNCC"/>
    <property type="match status" value="1"/>
</dbReference>
<proteinExistence type="inferred from homology"/>
<dbReference type="Pfam" id="PF00994">
    <property type="entry name" value="MoCF_biosynth"/>
    <property type="match status" value="1"/>
</dbReference>
<dbReference type="InterPro" id="IPR008135">
    <property type="entry name" value="Competence-induced_CinA"/>
</dbReference>
<gene>
    <name evidence="3" type="ORF">E0F26_04305</name>
</gene>
<dbReference type="NCBIfam" id="TIGR00199">
    <property type="entry name" value="PncC_domain"/>
    <property type="match status" value="1"/>
</dbReference>
<reference evidence="3 4" key="1">
    <citation type="submission" date="2019-02" db="EMBL/GenBank/DDBJ databases">
        <title>Halieaceae_genomes.</title>
        <authorList>
            <person name="Li S.-H."/>
        </authorList>
    </citation>
    <scope>NUCLEOTIDE SEQUENCE [LARGE SCALE GENOMIC DNA]</scope>
    <source>
        <strain evidence="3 4">JH123</strain>
    </source>
</reference>
<dbReference type="InterPro" id="IPR036653">
    <property type="entry name" value="CinA-like_C"/>
</dbReference>
<dbReference type="PIRSF" id="PIRSF006728">
    <property type="entry name" value="CinA"/>
    <property type="match status" value="1"/>
</dbReference>
<evidence type="ECO:0000259" key="2">
    <source>
        <dbReference type="SMART" id="SM00852"/>
    </source>
</evidence>
<dbReference type="Gene3D" id="3.90.950.20">
    <property type="entry name" value="CinA-like"/>
    <property type="match status" value="1"/>
</dbReference>
<name>A0ABY6Q413_9GAMM</name>
<comment type="similarity">
    <text evidence="1">Belongs to the CinA family.</text>
</comment>
<dbReference type="PANTHER" id="PTHR13939:SF0">
    <property type="entry name" value="NMN AMIDOHYDROLASE-LIKE PROTEIN YFAY"/>
    <property type="match status" value="1"/>
</dbReference>
<dbReference type="SUPFAM" id="SSF53218">
    <property type="entry name" value="Molybdenum cofactor biosynthesis proteins"/>
    <property type="match status" value="1"/>
</dbReference>